<dbReference type="Gene3D" id="3.30.300.30">
    <property type="match status" value="1"/>
</dbReference>
<dbReference type="Pfam" id="PF08345">
    <property type="entry name" value="YscJ_FliF_C"/>
    <property type="match status" value="1"/>
</dbReference>
<dbReference type="InterPro" id="IPR006182">
    <property type="entry name" value="FliF_N_dom"/>
</dbReference>
<keyword evidence="8 14" id="KW-1133">Transmembrane helix</keyword>
<comment type="subcellular location">
    <subcellularLocation>
        <location evidence="2 12">Bacterial flagellum basal body</location>
    </subcellularLocation>
    <subcellularLocation>
        <location evidence="3">Cell membrane</location>
        <topology evidence="3">Multi-pass membrane protein</topology>
    </subcellularLocation>
</comment>
<keyword evidence="7 14" id="KW-0812">Transmembrane</keyword>
<evidence type="ECO:0000256" key="14">
    <source>
        <dbReference type="SAM" id="Phobius"/>
    </source>
</evidence>
<keyword evidence="9 14" id="KW-0472">Membrane</keyword>
<evidence type="ECO:0000313" key="18">
    <source>
        <dbReference type="Proteomes" id="UP000682928"/>
    </source>
</evidence>
<keyword evidence="10 12" id="KW-0975">Bacterial flagellum</keyword>
<keyword evidence="6" id="KW-1003">Cell membrane</keyword>
<keyword evidence="17" id="KW-0966">Cell projection</keyword>
<dbReference type="InterPro" id="IPR013556">
    <property type="entry name" value="Flag_M-ring_C"/>
</dbReference>
<evidence type="ECO:0000256" key="3">
    <source>
        <dbReference type="ARBA" id="ARBA00004651"/>
    </source>
</evidence>
<keyword evidence="17" id="KW-0969">Cilium</keyword>
<dbReference type="GO" id="GO:0009431">
    <property type="term" value="C:bacterial-type flagellum basal body, MS ring"/>
    <property type="evidence" value="ECO:0007669"/>
    <property type="project" value="InterPro"/>
</dbReference>
<feature type="transmembrane region" description="Helical" evidence="14">
    <location>
        <begin position="26"/>
        <end position="46"/>
    </location>
</feature>
<feature type="compositionally biased region" description="Low complexity" evidence="13">
    <location>
        <begin position="319"/>
        <end position="356"/>
    </location>
</feature>
<sequence length="563" mass="61734">MSATATTASQNKSLEWMNRLRANPKIPLMVAGAAAVAIIVAMVLWAKQPDYRTLYSNLSDQDGGAIVTQLTQMNIPYRFSDTGGALEVPADKVHELRLRLAQQGLPKGGAVGFELLDQEKFGISQFSEQVNYQRALEGELARTIETLGPVKTARVHLAMPKPSLFVREQKSPSASITVNLEPGRAMDEGQISAVVHLVSSAVAGLPPGNVTLVDQAGHLLTQSNTSGRDLNDAQLKYTGDVEGRIQRRIEAILSPIVGNGNVHAQVTAQIDFANKEQTEENYRPNGDAAQAVLRSRQINETEQSGGSAGGVPGALSNQPAPANTAPITTPAANNQQNANGQQNQNAQQTSTAASSGPRNSSRNETSNYEVDRTIRHTKMNVGDVQRLSVAVVVNYRTLANGKPLPLTADQLKQIENLTREAMGYSETRGDSLNVVNSQFNATDDGLAEPPFWKQPWFIDQLISAGRWLLVLIVAWILWRKAIRPQLTRRAEQAQAAQEATQNRQEVEESVEVRLSKDEQIQQRRANQRMGVEVLSQRIREMSDNDPRVVALVIRQWMSNEEHE</sequence>
<evidence type="ECO:0000256" key="7">
    <source>
        <dbReference type="ARBA" id="ARBA00022692"/>
    </source>
</evidence>
<feature type="domain" description="Flagellar M-ring N-terminal" evidence="15">
    <location>
        <begin position="47"/>
        <end position="221"/>
    </location>
</feature>
<dbReference type="GO" id="GO:0071973">
    <property type="term" value="P:bacterial-type flagellum-dependent cell motility"/>
    <property type="evidence" value="ECO:0007669"/>
    <property type="project" value="InterPro"/>
</dbReference>
<feature type="region of interest" description="Disordered" evidence="13">
    <location>
        <begin position="298"/>
        <end position="371"/>
    </location>
</feature>
<dbReference type="RefSeq" id="WP_088218965.1">
    <property type="nucleotide sequence ID" value="NZ_AP024590.1"/>
</dbReference>
<comment type="similarity">
    <text evidence="4 12">Belongs to the FliF family.</text>
</comment>
<evidence type="ECO:0000256" key="4">
    <source>
        <dbReference type="ARBA" id="ARBA00007971"/>
    </source>
</evidence>
<dbReference type="EMBL" id="AP024590">
    <property type="protein sequence ID" value="BCU55098.1"/>
    <property type="molecule type" value="Genomic_DNA"/>
</dbReference>
<gene>
    <name evidence="17" type="primary">fliF</name>
    <name evidence="17" type="ORF">ENKO_16920</name>
</gene>
<evidence type="ECO:0000259" key="16">
    <source>
        <dbReference type="Pfam" id="PF08345"/>
    </source>
</evidence>
<dbReference type="PANTHER" id="PTHR30046">
    <property type="entry name" value="FLAGELLAR M-RING PROTEIN"/>
    <property type="match status" value="1"/>
</dbReference>
<dbReference type="AlphaFoldDB" id="A0AA86IPT7"/>
<dbReference type="InterPro" id="IPR045851">
    <property type="entry name" value="AMP-bd_C_sf"/>
</dbReference>
<evidence type="ECO:0000256" key="1">
    <source>
        <dbReference type="ARBA" id="ARBA00003820"/>
    </source>
</evidence>
<accession>A0AA86IPT7</accession>
<evidence type="ECO:0000256" key="13">
    <source>
        <dbReference type="SAM" id="MobiDB-lite"/>
    </source>
</evidence>
<proteinExistence type="inferred from homology"/>
<evidence type="ECO:0000256" key="5">
    <source>
        <dbReference type="ARBA" id="ARBA00017949"/>
    </source>
</evidence>
<dbReference type="NCBIfam" id="TIGR00206">
    <property type="entry name" value="fliF"/>
    <property type="match status" value="1"/>
</dbReference>
<evidence type="ECO:0000256" key="10">
    <source>
        <dbReference type="ARBA" id="ARBA00023143"/>
    </source>
</evidence>
<protein>
    <recommendedName>
        <fullName evidence="5 12">Flagellar M-ring protein</fullName>
    </recommendedName>
</protein>
<feature type="transmembrane region" description="Helical" evidence="14">
    <location>
        <begin position="456"/>
        <end position="478"/>
    </location>
</feature>
<dbReference type="PIRSF" id="PIRSF004862">
    <property type="entry name" value="FliF"/>
    <property type="match status" value="1"/>
</dbReference>
<evidence type="ECO:0000256" key="6">
    <source>
        <dbReference type="ARBA" id="ARBA00022475"/>
    </source>
</evidence>
<dbReference type="InterPro" id="IPR000067">
    <property type="entry name" value="FlgMring_FliF"/>
</dbReference>
<dbReference type="InterPro" id="IPR043427">
    <property type="entry name" value="YscJ/FliF"/>
</dbReference>
<keyword evidence="17" id="KW-0282">Flagellum</keyword>
<dbReference type="Pfam" id="PF01514">
    <property type="entry name" value="YscJ_FliF"/>
    <property type="match status" value="1"/>
</dbReference>
<dbReference type="PANTHER" id="PTHR30046:SF0">
    <property type="entry name" value="FLAGELLAR M-RING PROTEIN"/>
    <property type="match status" value="1"/>
</dbReference>
<name>A0AA86IPT7_9ENTR</name>
<dbReference type="GO" id="GO:0005886">
    <property type="term" value="C:plasma membrane"/>
    <property type="evidence" value="ECO:0007669"/>
    <property type="project" value="UniProtKB-SubCell"/>
</dbReference>
<evidence type="ECO:0000313" key="17">
    <source>
        <dbReference type="EMBL" id="BCU55098.1"/>
    </source>
</evidence>
<reference evidence="17" key="1">
    <citation type="submission" date="2021-04" db="EMBL/GenBank/DDBJ databases">
        <title>Difference and commonality of drug resistance evolution in various bacteria. and drug sensitivity profiles.</title>
        <authorList>
            <person name="Maeda T."/>
            <person name="Shibai A."/>
            <person name="Kawada K."/>
            <person name="Kotani H."/>
            <person name="Tarusawa Y."/>
            <person name="Tanabe K."/>
            <person name="Furusawa C."/>
        </authorList>
    </citation>
    <scope>NUCLEOTIDE SEQUENCE</scope>
    <source>
        <strain evidence="17">JCM 8580</strain>
    </source>
</reference>
<comment type="function">
    <text evidence="1 12">The M ring may be actively involved in energy transduction.</text>
</comment>
<comment type="subunit">
    <text evidence="11">The basal body constitutes a major portion of the flagellar organelle and consists of four rings (L,P,S, and M) mounted on a central rod. The M ring is integral to the inner membrane of the cell and may be connected to the flagellar rod via the S ring. The S (supramembrane ring) lies just distal to the M ring. The L and P rings lie in the outer membrane and the periplasmic space, respectively.</text>
</comment>
<dbReference type="GO" id="GO:0003774">
    <property type="term" value="F:cytoskeletal motor activity"/>
    <property type="evidence" value="ECO:0007669"/>
    <property type="project" value="InterPro"/>
</dbReference>
<dbReference type="PRINTS" id="PR01009">
    <property type="entry name" value="FLGMRINGFLIF"/>
</dbReference>
<dbReference type="Proteomes" id="UP000682928">
    <property type="component" value="Chromosome"/>
</dbReference>
<evidence type="ECO:0000259" key="15">
    <source>
        <dbReference type="Pfam" id="PF01514"/>
    </source>
</evidence>
<evidence type="ECO:0000256" key="2">
    <source>
        <dbReference type="ARBA" id="ARBA00004117"/>
    </source>
</evidence>
<evidence type="ECO:0000256" key="9">
    <source>
        <dbReference type="ARBA" id="ARBA00023136"/>
    </source>
</evidence>
<feature type="domain" description="Flagellar M-ring C-terminal" evidence="16">
    <location>
        <begin position="253"/>
        <end position="439"/>
    </location>
</feature>
<evidence type="ECO:0000256" key="12">
    <source>
        <dbReference type="PIRNR" id="PIRNR004862"/>
    </source>
</evidence>
<feature type="compositionally biased region" description="Polar residues" evidence="13">
    <location>
        <begin position="357"/>
        <end position="368"/>
    </location>
</feature>
<evidence type="ECO:0000256" key="8">
    <source>
        <dbReference type="ARBA" id="ARBA00022989"/>
    </source>
</evidence>
<organism evidence="17 18">
    <name type="scientific">Enterobacter kobei</name>
    <dbReference type="NCBI Taxonomy" id="208224"/>
    <lineage>
        <taxon>Bacteria</taxon>
        <taxon>Pseudomonadati</taxon>
        <taxon>Pseudomonadota</taxon>
        <taxon>Gammaproteobacteria</taxon>
        <taxon>Enterobacterales</taxon>
        <taxon>Enterobacteriaceae</taxon>
        <taxon>Enterobacter</taxon>
        <taxon>Enterobacter cloacae complex</taxon>
    </lineage>
</organism>
<evidence type="ECO:0000256" key="11">
    <source>
        <dbReference type="ARBA" id="ARBA00025936"/>
    </source>
</evidence>